<dbReference type="Gene3D" id="2.60.200.20">
    <property type="match status" value="1"/>
</dbReference>
<dbReference type="GO" id="GO:0035861">
    <property type="term" value="C:site of double-strand break"/>
    <property type="evidence" value="ECO:0000318"/>
    <property type="project" value="GO_Central"/>
</dbReference>
<dbReference type="PROSITE" id="PS50006">
    <property type="entry name" value="FHA_DOMAIN"/>
    <property type="match status" value="1"/>
</dbReference>
<evidence type="ECO:0000259" key="11">
    <source>
        <dbReference type="PROSITE" id="PS50006"/>
    </source>
</evidence>
<dbReference type="GeneID" id="118426954"/>
<feature type="domain" description="FHA" evidence="11">
    <location>
        <begin position="33"/>
        <end position="88"/>
    </location>
</feature>
<dbReference type="GO" id="GO:0008270">
    <property type="term" value="F:zinc ion binding"/>
    <property type="evidence" value="ECO:0007669"/>
    <property type="project" value="UniProtKB-KW"/>
</dbReference>
<evidence type="ECO:0000259" key="13">
    <source>
        <dbReference type="PROSITE" id="PS50158"/>
    </source>
</evidence>
<dbReference type="Pfam" id="PF00097">
    <property type="entry name" value="zf-C3HC4"/>
    <property type="match status" value="1"/>
</dbReference>
<feature type="compositionally biased region" description="Basic and acidic residues" evidence="10">
    <location>
        <begin position="133"/>
        <end position="145"/>
    </location>
</feature>
<feature type="compositionally biased region" description="Low complexity" evidence="10">
    <location>
        <begin position="480"/>
        <end position="506"/>
    </location>
</feature>
<reference evidence="15" key="2">
    <citation type="submission" date="2025-08" db="UniProtKB">
        <authorList>
            <consortium name="RefSeq"/>
        </authorList>
    </citation>
    <scope>IDENTIFICATION</scope>
    <source>
        <strain evidence="15">S238N-H82</strain>
        <tissue evidence="15">Testes</tissue>
    </source>
</reference>
<comment type="similarity">
    <text evidence="1">Belongs to the CHFR family.</text>
</comment>
<keyword evidence="14" id="KW-1185">Reference proteome</keyword>
<dbReference type="PROSITE" id="PS50089">
    <property type="entry name" value="ZF_RING_2"/>
    <property type="match status" value="1"/>
</dbReference>
<sequence length="551" mass="63467">MITMAEVQNLVWFLRRQYKDAEETIALTGRQEVSLGRGLDVTHRTIPKDTPFDMFSRKHAIFRPAVDGTWTVQDNNTINGIYINGHRLKPGIPFTLKEGDNIQLGLPPSRDSEPEFLYRIVRDYTSNISGNRTDSELKSKRKETAENADPQGSRPGPSHHRPVESSGHKRRRLEQLDEDLAHKQRIAEREKQAEQRVRDAEARIQKMQSLIEEKELAQTALQDQLKKKEQEMQQEMRQQVVRLEEEKHQMQAELQEMMTREMQQKEQELLERLEQQGLALQEEKQQVEARLQQQLAQQLEEKDKDLEEQLLKHKAALDQIISQKEREHSDLQAKLLQSKLEKEQQEQSVKKVREEVVENVTNVMESELQCNICTELFVQATTLHCSHTFCYACILEWTKTRKMECPTCRTKVTSQTRSLVLDSYIDKMVESYSEELKQHRMALLQDRKEKVATLERQSPRQGKDSPISVGSASSDEEPLSVSSGGSSGSQWTQSSSSSTHNSPPHSRGNSASMDNDFVPGDPMAYYGGYGRCHICGRRGHWAPGCPYRLRF</sequence>
<dbReference type="RefSeq" id="XP_035692482.1">
    <property type="nucleotide sequence ID" value="XM_035836589.1"/>
</dbReference>
<dbReference type="GO" id="GO:0042393">
    <property type="term" value="F:histone binding"/>
    <property type="evidence" value="ECO:0000318"/>
    <property type="project" value="GO_Central"/>
</dbReference>
<dbReference type="GO" id="GO:0005634">
    <property type="term" value="C:nucleus"/>
    <property type="evidence" value="ECO:0000318"/>
    <property type="project" value="GO_Central"/>
</dbReference>
<evidence type="ECO:0000256" key="8">
    <source>
        <dbReference type="PROSITE-ProRule" id="PRU00047"/>
    </source>
</evidence>
<dbReference type="InterPro" id="IPR036875">
    <property type="entry name" value="Znf_CCHC_sf"/>
</dbReference>
<dbReference type="GO" id="GO:0006511">
    <property type="term" value="P:ubiquitin-dependent protein catabolic process"/>
    <property type="evidence" value="ECO:0000318"/>
    <property type="project" value="GO_Central"/>
</dbReference>
<feature type="domain" description="RING-type" evidence="12">
    <location>
        <begin position="370"/>
        <end position="409"/>
    </location>
</feature>
<feature type="coiled-coil region" evidence="9">
    <location>
        <begin position="173"/>
        <end position="355"/>
    </location>
</feature>
<keyword evidence="5 8" id="KW-0863">Zinc-finger</keyword>
<dbReference type="GO" id="GO:0061630">
    <property type="term" value="F:ubiquitin protein ligase activity"/>
    <property type="evidence" value="ECO:0000318"/>
    <property type="project" value="GO_Central"/>
</dbReference>
<evidence type="ECO:0000256" key="6">
    <source>
        <dbReference type="ARBA" id="ARBA00022786"/>
    </source>
</evidence>
<evidence type="ECO:0000313" key="15">
    <source>
        <dbReference type="RefSeq" id="XP_035692482.1"/>
    </source>
</evidence>
<dbReference type="SUPFAM" id="SSF57850">
    <property type="entry name" value="RING/U-box"/>
    <property type="match status" value="1"/>
</dbReference>
<evidence type="ECO:0000256" key="9">
    <source>
        <dbReference type="SAM" id="Coils"/>
    </source>
</evidence>
<dbReference type="PROSITE" id="PS00518">
    <property type="entry name" value="ZF_RING_1"/>
    <property type="match status" value="1"/>
</dbReference>
<evidence type="ECO:0000256" key="10">
    <source>
        <dbReference type="SAM" id="MobiDB-lite"/>
    </source>
</evidence>
<feature type="region of interest" description="Disordered" evidence="10">
    <location>
        <begin position="128"/>
        <end position="172"/>
    </location>
</feature>
<feature type="compositionally biased region" description="Basic and acidic residues" evidence="10">
    <location>
        <begin position="452"/>
        <end position="463"/>
    </location>
</feature>
<protein>
    <recommendedName>
        <fullName evidence="2">E3 ubiquitin-protein ligase CHFR</fullName>
    </recommendedName>
</protein>
<dbReference type="SUPFAM" id="SSF49879">
    <property type="entry name" value="SMAD/FHA domain"/>
    <property type="match status" value="1"/>
</dbReference>
<dbReference type="GO" id="GO:0005829">
    <property type="term" value="C:cytosol"/>
    <property type="evidence" value="ECO:0000318"/>
    <property type="project" value="GO_Central"/>
</dbReference>
<dbReference type="GO" id="GO:0003676">
    <property type="term" value="F:nucleic acid binding"/>
    <property type="evidence" value="ECO:0007669"/>
    <property type="project" value="InterPro"/>
</dbReference>
<keyword evidence="6" id="KW-0833">Ubl conjugation pathway</keyword>
<keyword evidence="9" id="KW-0175">Coiled coil</keyword>
<keyword evidence="4" id="KW-0479">Metal-binding</keyword>
<feature type="compositionally biased region" description="Basic and acidic residues" evidence="10">
    <location>
        <begin position="161"/>
        <end position="172"/>
    </location>
</feature>
<dbReference type="SUPFAM" id="SSF57756">
    <property type="entry name" value="Retrovirus zinc finger-like domains"/>
    <property type="match status" value="1"/>
</dbReference>
<dbReference type="Proteomes" id="UP000001554">
    <property type="component" value="Chromosome 1"/>
</dbReference>
<gene>
    <name evidence="15" type="primary">LOC118426954</name>
</gene>
<feature type="region of interest" description="Disordered" evidence="10">
    <location>
        <begin position="452"/>
        <end position="515"/>
    </location>
</feature>
<dbReference type="SMART" id="SM00240">
    <property type="entry name" value="FHA"/>
    <property type="match status" value="1"/>
</dbReference>
<dbReference type="KEGG" id="bfo:118426954"/>
<accession>A0A9J7M0S9</accession>
<keyword evidence="7" id="KW-0862">Zinc</keyword>
<dbReference type="SMART" id="SM00184">
    <property type="entry name" value="RING"/>
    <property type="match status" value="1"/>
</dbReference>
<proteinExistence type="inferred from homology"/>
<dbReference type="GO" id="GO:0006302">
    <property type="term" value="P:double-strand break repair"/>
    <property type="evidence" value="ECO:0000318"/>
    <property type="project" value="GO_Central"/>
</dbReference>
<dbReference type="GO" id="GO:0000151">
    <property type="term" value="C:ubiquitin ligase complex"/>
    <property type="evidence" value="ECO:0000318"/>
    <property type="project" value="GO_Central"/>
</dbReference>
<evidence type="ECO:0000256" key="2">
    <source>
        <dbReference type="ARBA" id="ARBA00017908"/>
    </source>
</evidence>
<reference evidence="14" key="1">
    <citation type="journal article" date="2020" name="Nat. Ecol. Evol.">
        <title>Deeply conserved synteny resolves early events in vertebrate evolution.</title>
        <authorList>
            <person name="Simakov O."/>
            <person name="Marletaz F."/>
            <person name="Yue J.X."/>
            <person name="O'Connell B."/>
            <person name="Jenkins J."/>
            <person name="Brandt A."/>
            <person name="Calef R."/>
            <person name="Tung C.H."/>
            <person name="Huang T.K."/>
            <person name="Schmutz J."/>
            <person name="Satoh N."/>
            <person name="Yu J.K."/>
            <person name="Putnam N.H."/>
            <person name="Green R.E."/>
            <person name="Rokhsar D.S."/>
        </authorList>
    </citation>
    <scope>NUCLEOTIDE SEQUENCE [LARGE SCALE GENOMIC DNA]</scope>
    <source>
        <strain evidence="14">S238N-H82</strain>
    </source>
</reference>
<dbReference type="InterPro" id="IPR018957">
    <property type="entry name" value="Znf_C3HC4_RING-type"/>
</dbReference>
<dbReference type="PANTHER" id="PTHR15067">
    <property type="entry name" value="E3 UBIQUITIN-PROTEIN LIGASE RNF8"/>
    <property type="match status" value="1"/>
</dbReference>
<evidence type="ECO:0000259" key="12">
    <source>
        <dbReference type="PROSITE" id="PS50089"/>
    </source>
</evidence>
<dbReference type="InterPro" id="IPR008984">
    <property type="entry name" value="SMAD_FHA_dom_sf"/>
</dbReference>
<dbReference type="InterPro" id="IPR000253">
    <property type="entry name" value="FHA_dom"/>
</dbReference>
<dbReference type="Gene3D" id="3.30.40.10">
    <property type="entry name" value="Zinc/RING finger domain, C3HC4 (zinc finger)"/>
    <property type="match status" value="1"/>
</dbReference>
<evidence type="ECO:0000256" key="5">
    <source>
        <dbReference type="ARBA" id="ARBA00022771"/>
    </source>
</evidence>
<organism evidence="14 15">
    <name type="scientific">Branchiostoma floridae</name>
    <name type="common">Florida lancelet</name>
    <name type="synonym">Amphioxus</name>
    <dbReference type="NCBI Taxonomy" id="7739"/>
    <lineage>
        <taxon>Eukaryota</taxon>
        <taxon>Metazoa</taxon>
        <taxon>Chordata</taxon>
        <taxon>Cephalochordata</taxon>
        <taxon>Leptocardii</taxon>
        <taxon>Amphioxiformes</taxon>
        <taxon>Branchiostomatidae</taxon>
        <taxon>Branchiostoma</taxon>
    </lineage>
</organism>
<dbReference type="OrthoDB" id="341587at2759"/>
<dbReference type="PANTHER" id="PTHR15067:SF4">
    <property type="entry name" value="E3 UBIQUITIN-PROTEIN LIGASE RNF8"/>
    <property type="match status" value="1"/>
</dbReference>
<dbReference type="PROSITE" id="PS50158">
    <property type="entry name" value="ZF_CCHC"/>
    <property type="match status" value="1"/>
</dbReference>
<evidence type="ECO:0000313" key="14">
    <source>
        <dbReference type="Proteomes" id="UP000001554"/>
    </source>
</evidence>
<evidence type="ECO:0000256" key="3">
    <source>
        <dbReference type="ARBA" id="ARBA00022679"/>
    </source>
</evidence>
<dbReference type="Pfam" id="PF00498">
    <property type="entry name" value="FHA"/>
    <property type="match status" value="1"/>
</dbReference>
<dbReference type="CDD" id="cd16535">
    <property type="entry name" value="RING-HC_RNF8"/>
    <property type="match status" value="1"/>
</dbReference>
<evidence type="ECO:0000256" key="1">
    <source>
        <dbReference type="ARBA" id="ARBA00005797"/>
    </source>
</evidence>
<dbReference type="InterPro" id="IPR017907">
    <property type="entry name" value="Znf_RING_CS"/>
</dbReference>
<dbReference type="GO" id="GO:0070936">
    <property type="term" value="P:protein K48-linked ubiquitination"/>
    <property type="evidence" value="ECO:0000318"/>
    <property type="project" value="GO_Central"/>
</dbReference>
<dbReference type="InterPro" id="IPR001841">
    <property type="entry name" value="Znf_RING"/>
</dbReference>
<keyword evidence="3" id="KW-0808">Transferase</keyword>
<dbReference type="AlphaFoldDB" id="A0A9J7M0S9"/>
<feature type="domain" description="CCHC-type" evidence="13">
    <location>
        <begin position="531"/>
        <end position="546"/>
    </location>
</feature>
<evidence type="ECO:0000256" key="4">
    <source>
        <dbReference type="ARBA" id="ARBA00022723"/>
    </source>
</evidence>
<dbReference type="InterPro" id="IPR001878">
    <property type="entry name" value="Znf_CCHC"/>
</dbReference>
<dbReference type="OMA" id="TMISRCH"/>
<dbReference type="InterPro" id="IPR013083">
    <property type="entry name" value="Znf_RING/FYVE/PHD"/>
</dbReference>
<evidence type="ECO:0000256" key="7">
    <source>
        <dbReference type="ARBA" id="ARBA00022833"/>
    </source>
</evidence>
<name>A0A9J7M0S9_BRAFL</name>